<evidence type="ECO:0000259" key="6">
    <source>
        <dbReference type="Pfam" id="PF04542"/>
    </source>
</evidence>
<keyword evidence="4" id="KW-0238">DNA-binding</keyword>
<evidence type="ECO:0000256" key="1">
    <source>
        <dbReference type="ARBA" id="ARBA00010641"/>
    </source>
</evidence>
<dbReference type="PANTHER" id="PTHR43133">
    <property type="entry name" value="RNA POLYMERASE ECF-TYPE SIGMA FACTO"/>
    <property type="match status" value="1"/>
</dbReference>
<evidence type="ECO:0000256" key="4">
    <source>
        <dbReference type="ARBA" id="ARBA00023125"/>
    </source>
</evidence>
<dbReference type="PANTHER" id="PTHR43133:SF58">
    <property type="entry name" value="ECF RNA POLYMERASE SIGMA FACTOR SIGD"/>
    <property type="match status" value="1"/>
</dbReference>
<dbReference type="Gene3D" id="1.10.10.10">
    <property type="entry name" value="Winged helix-like DNA-binding domain superfamily/Winged helix DNA-binding domain"/>
    <property type="match status" value="1"/>
</dbReference>
<keyword evidence="2" id="KW-0805">Transcription regulation</keyword>
<dbReference type="InterPro" id="IPR007627">
    <property type="entry name" value="RNA_pol_sigma70_r2"/>
</dbReference>
<dbReference type="InterPro" id="IPR013249">
    <property type="entry name" value="RNA_pol_sigma70_r4_t2"/>
</dbReference>
<keyword evidence="5" id="KW-0804">Transcription</keyword>
<dbReference type="InterPro" id="IPR014284">
    <property type="entry name" value="RNA_pol_sigma-70_dom"/>
</dbReference>
<comment type="caution">
    <text evidence="8">The sequence shown here is derived from an EMBL/GenBank/DDBJ whole genome shotgun (WGS) entry which is preliminary data.</text>
</comment>
<proteinExistence type="inferred from homology"/>
<evidence type="ECO:0000256" key="3">
    <source>
        <dbReference type="ARBA" id="ARBA00023082"/>
    </source>
</evidence>
<protein>
    <submittedName>
        <fullName evidence="8">Sigma-70 family RNA polymerase sigma factor</fullName>
    </submittedName>
</protein>
<reference evidence="9" key="1">
    <citation type="journal article" date="2021" name="Syst. Appl. Microbiol.">
        <title>Roseomonas hellenica sp. nov., isolated from roots of wild-growing Alkanna tinctoria.</title>
        <authorList>
            <person name="Rat A."/>
            <person name="Naranjo H.D."/>
            <person name="Lebbe L."/>
            <person name="Cnockaert M."/>
            <person name="Krigas N."/>
            <person name="Grigoriadou K."/>
            <person name="Maloupa E."/>
            <person name="Willems A."/>
        </authorList>
    </citation>
    <scope>NUCLEOTIDE SEQUENCE [LARGE SCALE GENOMIC DNA]</scope>
    <source>
        <strain evidence="9">LMG 31523</strain>
    </source>
</reference>
<organism evidence="8 9">
    <name type="scientific">Plastoroseomonas hellenica</name>
    <dbReference type="NCBI Taxonomy" id="2687306"/>
    <lineage>
        <taxon>Bacteria</taxon>
        <taxon>Pseudomonadati</taxon>
        <taxon>Pseudomonadota</taxon>
        <taxon>Alphaproteobacteria</taxon>
        <taxon>Acetobacterales</taxon>
        <taxon>Acetobacteraceae</taxon>
        <taxon>Plastoroseomonas</taxon>
    </lineage>
</organism>
<dbReference type="InterPro" id="IPR013324">
    <property type="entry name" value="RNA_pol_sigma_r3/r4-like"/>
</dbReference>
<evidence type="ECO:0000313" key="8">
    <source>
        <dbReference type="EMBL" id="MBR0668981.1"/>
    </source>
</evidence>
<dbReference type="NCBIfam" id="TIGR02937">
    <property type="entry name" value="sigma70-ECF"/>
    <property type="match status" value="1"/>
</dbReference>
<dbReference type="Proteomes" id="UP001196870">
    <property type="component" value="Unassembled WGS sequence"/>
</dbReference>
<dbReference type="SUPFAM" id="SSF88659">
    <property type="entry name" value="Sigma3 and sigma4 domains of RNA polymerase sigma factors"/>
    <property type="match status" value="1"/>
</dbReference>
<dbReference type="Pfam" id="PF08281">
    <property type="entry name" value="Sigma70_r4_2"/>
    <property type="match status" value="1"/>
</dbReference>
<comment type="similarity">
    <text evidence="1">Belongs to the sigma-70 factor family. ECF subfamily.</text>
</comment>
<dbReference type="SUPFAM" id="SSF88946">
    <property type="entry name" value="Sigma2 domain of RNA polymerase sigma factors"/>
    <property type="match status" value="1"/>
</dbReference>
<dbReference type="InterPro" id="IPR036388">
    <property type="entry name" value="WH-like_DNA-bd_sf"/>
</dbReference>
<sequence>MPPDAAKAEAREARDTRWSALMMAAQAGDGRAYDRLLREILPLLRGIANARLRDPAEAEDAVQDALLTLHRVRATYDPTRPFTPWMAAIAERRALDRGRSRGRRAAREVQIEAAEHIASATVPEAERGLARAELRAALGELPASQATALRLAKIEELSLAEASARSGLSVGALKVATHRALHSLRKRLGGGEGT</sequence>
<name>A0ABS5F922_9PROT</name>
<evidence type="ECO:0000256" key="5">
    <source>
        <dbReference type="ARBA" id="ARBA00023163"/>
    </source>
</evidence>
<gene>
    <name evidence="8" type="ORF">GXW71_31825</name>
</gene>
<dbReference type="Gene3D" id="1.10.1740.10">
    <property type="match status" value="1"/>
</dbReference>
<keyword evidence="9" id="KW-1185">Reference proteome</keyword>
<dbReference type="InterPro" id="IPR039425">
    <property type="entry name" value="RNA_pol_sigma-70-like"/>
</dbReference>
<accession>A0ABS5F922</accession>
<evidence type="ECO:0000313" key="9">
    <source>
        <dbReference type="Proteomes" id="UP001196870"/>
    </source>
</evidence>
<keyword evidence="3" id="KW-0731">Sigma factor</keyword>
<dbReference type="InterPro" id="IPR013325">
    <property type="entry name" value="RNA_pol_sigma_r2"/>
</dbReference>
<dbReference type="EMBL" id="JAAGBB010000077">
    <property type="protein sequence ID" value="MBR0668981.1"/>
    <property type="molecule type" value="Genomic_DNA"/>
</dbReference>
<feature type="domain" description="RNA polymerase sigma factor 70 region 4 type 2" evidence="7">
    <location>
        <begin position="132"/>
        <end position="181"/>
    </location>
</feature>
<dbReference type="Pfam" id="PF04542">
    <property type="entry name" value="Sigma70_r2"/>
    <property type="match status" value="1"/>
</dbReference>
<dbReference type="RefSeq" id="WP_211857397.1">
    <property type="nucleotide sequence ID" value="NZ_JAAGBB010000077.1"/>
</dbReference>
<evidence type="ECO:0000259" key="7">
    <source>
        <dbReference type="Pfam" id="PF08281"/>
    </source>
</evidence>
<feature type="domain" description="RNA polymerase sigma-70 region 2" evidence="6">
    <location>
        <begin position="37"/>
        <end position="104"/>
    </location>
</feature>
<evidence type="ECO:0000256" key="2">
    <source>
        <dbReference type="ARBA" id="ARBA00023015"/>
    </source>
</evidence>